<evidence type="ECO:0000313" key="2">
    <source>
        <dbReference type="Proteomes" id="UP000466966"/>
    </source>
</evidence>
<accession>A0A844Z2D1</accession>
<comment type="caution">
    <text evidence="1">The sequence shown here is derived from an EMBL/GenBank/DDBJ whole genome shotgun (WGS) entry which is preliminary data.</text>
</comment>
<protein>
    <submittedName>
        <fullName evidence="1">Uncharacterized protein</fullName>
    </submittedName>
</protein>
<gene>
    <name evidence="1" type="ORF">GRI99_17315</name>
</gene>
<evidence type="ECO:0000313" key="1">
    <source>
        <dbReference type="EMBL" id="MXO73386.1"/>
    </source>
</evidence>
<organism evidence="1 2">
    <name type="scientific">Alteraurantiacibacter buctensis</name>
    <dbReference type="NCBI Taxonomy" id="1503981"/>
    <lineage>
        <taxon>Bacteria</taxon>
        <taxon>Pseudomonadati</taxon>
        <taxon>Pseudomonadota</taxon>
        <taxon>Alphaproteobacteria</taxon>
        <taxon>Sphingomonadales</taxon>
        <taxon>Erythrobacteraceae</taxon>
        <taxon>Alteraurantiacibacter</taxon>
    </lineage>
</organism>
<dbReference type="OrthoDB" id="7658594at2"/>
<sequence length="152" mass="16949">MDQVQKMLQFVSTCGDPKKLRQIAKNADERNVPELAQAARLKLYSILPGEQPGTIEYAVWQSIFALEDVLKQERGKTILLSRTRQKIGRQGVTQCVADLVQGPASEGFRMLQEREMLHLSFEAIALQFPEKFDAPVLAAASSRLKDVGYSVG</sequence>
<proteinExistence type="predicted"/>
<dbReference type="Proteomes" id="UP000466966">
    <property type="component" value="Unassembled WGS sequence"/>
</dbReference>
<name>A0A844Z2D1_9SPHN</name>
<reference evidence="1 2" key="1">
    <citation type="submission" date="2019-12" db="EMBL/GenBank/DDBJ databases">
        <title>Genomic-based taxomic classification of the family Erythrobacteraceae.</title>
        <authorList>
            <person name="Xu L."/>
        </authorList>
    </citation>
    <scope>NUCLEOTIDE SEQUENCE [LARGE SCALE GENOMIC DNA]</scope>
    <source>
        <strain evidence="1 2">M0322</strain>
    </source>
</reference>
<keyword evidence="2" id="KW-1185">Reference proteome</keyword>
<dbReference type="EMBL" id="WTYV01000009">
    <property type="protein sequence ID" value="MXO73386.1"/>
    <property type="molecule type" value="Genomic_DNA"/>
</dbReference>
<dbReference type="AlphaFoldDB" id="A0A844Z2D1"/>
<dbReference type="RefSeq" id="WP_160773308.1">
    <property type="nucleotide sequence ID" value="NZ_WTYV01000009.1"/>
</dbReference>